<gene>
    <name evidence="1" type="ORF">BEWA_027640</name>
</gene>
<name>L0AWK1_THEEQ</name>
<dbReference type="AlphaFoldDB" id="L0AWK1"/>
<accession>L0AWK1</accession>
<organism evidence="1 2">
    <name type="scientific">Theileria equi strain WA</name>
    <dbReference type="NCBI Taxonomy" id="1537102"/>
    <lineage>
        <taxon>Eukaryota</taxon>
        <taxon>Sar</taxon>
        <taxon>Alveolata</taxon>
        <taxon>Apicomplexa</taxon>
        <taxon>Aconoidasida</taxon>
        <taxon>Piroplasmida</taxon>
        <taxon>Theileriidae</taxon>
        <taxon>Theileria</taxon>
    </lineage>
</organism>
<dbReference type="SUPFAM" id="SSF158573">
    <property type="entry name" value="GINS helical bundle-like"/>
    <property type="match status" value="1"/>
</dbReference>
<keyword evidence="2" id="KW-1185">Reference proteome</keyword>
<dbReference type="Proteomes" id="UP000031512">
    <property type="component" value="Chromosome 1"/>
</dbReference>
<dbReference type="RefSeq" id="XP_004829581.1">
    <property type="nucleotide sequence ID" value="XM_004829524.1"/>
</dbReference>
<evidence type="ECO:0008006" key="3">
    <source>
        <dbReference type="Google" id="ProtNLM"/>
    </source>
</evidence>
<evidence type="ECO:0000313" key="2">
    <source>
        <dbReference type="Proteomes" id="UP000031512"/>
    </source>
</evidence>
<evidence type="ECO:0000313" key="1">
    <source>
        <dbReference type="EMBL" id="AFZ79915.1"/>
    </source>
</evidence>
<dbReference type="VEuPathDB" id="PiroplasmaDB:BEWA_027640"/>
<dbReference type="OrthoDB" id="363392at2759"/>
<proteinExistence type="predicted"/>
<dbReference type="KEGG" id="beq:BEWA_027640"/>
<dbReference type="eggNOG" id="ENOG502QX5F">
    <property type="taxonomic scope" value="Eukaryota"/>
</dbReference>
<dbReference type="GeneID" id="15806041"/>
<protein>
    <recommendedName>
        <fullName evidence="3">GINS subunit domain-containing protein</fullName>
    </recommendedName>
</protein>
<dbReference type="InterPro" id="IPR036224">
    <property type="entry name" value="GINS_bundle-like_dom_sf"/>
</dbReference>
<reference evidence="1 2" key="1">
    <citation type="journal article" date="2012" name="BMC Genomics">
        <title>Comparative genomic analysis and phylogenetic position of Theileria equi.</title>
        <authorList>
            <person name="Kappmeyer L.S."/>
            <person name="Thiagarajan M."/>
            <person name="Herndon D.R."/>
            <person name="Ramsay J.D."/>
            <person name="Caler E."/>
            <person name="Djikeng A."/>
            <person name="Gillespie J.J."/>
            <person name="Lau A.O."/>
            <person name="Roalson E.H."/>
            <person name="Silva J.C."/>
            <person name="Silva M.G."/>
            <person name="Suarez C.E."/>
            <person name="Ueti M.W."/>
            <person name="Nene V.M."/>
            <person name="Mealey R.H."/>
            <person name="Knowles D.P."/>
            <person name="Brayton K.A."/>
        </authorList>
    </citation>
    <scope>NUCLEOTIDE SEQUENCE [LARGE SCALE GENOMIC DNA]</scope>
    <source>
        <strain evidence="1 2">WA</strain>
    </source>
</reference>
<sequence>MYNRNVDTVSGAYYSMDVLSEIFRNEDVAMTIQAYPEEVSRRVTDEIEALLDNFVRYSRRYEDVRVFNSGDTQTLFKFKLLMDYYAIMYIQASKNVHIYRAYRWNLIEEIATVYSGYYDFIPESVVSNLSDVECSHLRERCLEIRNAITVVNNGKYSLIGILKDIVTDDLSEPRSGSLKFYAQNTKLVVPSYMVDILKHSKLIKILIIDL</sequence>
<dbReference type="EMBL" id="CP001669">
    <property type="protein sequence ID" value="AFZ79915.1"/>
    <property type="molecule type" value="Genomic_DNA"/>
</dbReference>